<dbReference type="SUPFAM" id="SSF53474">
    <property type="entry name" value="alpha/beta-Hydrolases"/>
    <property type="match status" value="1"/>
</dbReference>
<dbReference type="AlphaFoldDB" id="A0A3B0V1B6"/>
<accession>A0A3B0V1B6</accession>
<protein>
    <recommendedName>
        <fullName evidence="1">Serine aminopeptidase S33 domain-containing protein</fullName>
    </recommendedName>
</protein>
<gene>
    <name evidence="2" type="ORF">MNBD_DELTA04-1628</name>
</gene>
<dbReference type="Gene3D" id="3.40.50.1820">
    <property type="entry name" value="alpha/beta hydrolase"/>
    <property type="match status" value="1"/>
</dbReference>
<name>A0A3B0V1B6_9ZZZZ</name>
<organism evidence="2">
    <name type="scientific">hydrothermal vent metagenome</name>
    <dbReference type="NCBI Taxonomy" id="652676"/>
    <lineage>
        <taxon>unclassified sequences</taxon>
        <taxon>metagenomes</taxon>
        <taxon>ecological metagenomes</taxon>
    </lineage>
</organism>
<dbReference type="InterPro" id="IPR017531">
    <property type="entry name" value="Hydrolase-1_PEP"/>
</dbReference>
<dbReference type="NCBIfam" id="TIGR03100">
    <property type="entry name" value="hydr1_PEP"/>
    <property type="match status" value="1"/>
</dbReference>
<dbReference type="EMBL" id="UOEY01000008">
    <property type="protein sequence ID" value="VAW34700.1"/>
    <property type="molecule type" value="Genomic_DNA"/>
</dbReference>
<evidence type="ECO:0000259" key="1">
    <source>
        <dbReference type="Pfam" id="PF12146"/>
    </source>
</evidence>
<proteinExistence type="predicted"/>
<dbReference type="InterPro" id="IPR022742">
    <property type="entry name" value="Hydrolase_4"/>
</dbReference>
<dbReference type="Pfam" id="PF12146">
    <property type="entry name" value="Hydrolase_4"/>
    <property type="match status" value="1"/>
</dbReference>
<reference evidence="2" key="1">
    <citation type="submission" date="2018-06" db="EMBL/GenBank/DDBJ databases">
        <authorList>
            <person name="Zhirakovskaya E."/>
        </authorList>
    </citation>
    <scope>NUCLEOTIDE SEQUENCE</scope>
</reference>
<dbReference type="InterPro" id="IPR029058">
    <property type="entry name" value="AB_hydrolase_fold"/>
</dbReference>
<feature type="domain" description="Serine aminopeptidase S33" evidence="1">
    <location>
        <begin position="52"/>
        <end position="149"/>
    </location>
</feature>
<evidence type="ECO:0000313" key="2">
    <source>
        <dbReference type="EMBL" id="VAW34700.1"/>
    </source>
</evidence>
<sequence length="298" mass="33446">MVGTVMEEPVQFICNNKRLYGILHIPDSVVTPATIMIILTGGPQVRTGGHRLYVHLSRFLCEHNVSTFRFDYEGSGDSEGDFVGFQHAGPSLAAAIHFLHNRFKNELNVIIWSLCDGAAAAALYAATNQEYIRGLILCNPFVITEQGVARSNIKHYYSKRFFDKEFLCNLICFRLNFKRTIKSLLQNIIDAQFFTINKTIVTTSNKKFSPALVFDSLQKIKKPIRVILSTDDIVAANFQDELKKNKAIKNDYKKNKIINSFIKGAGHTFVDPSAKEKLFSLTLQSVNEIESIGSANVS</sequence>